<gene>
    <name evidence="6" type="ORF">BU14_1552s0001</name>
</gene>
<dbReference type="CDD" id="cd14824">
    <property type="entry name" value="Longin"/>
    <property type="match status" value="1"/>
</dbReference>
<dbReference type="AlphaFoldDB" id="A0A1X6NLB0"/>
<dbReference type="OrthoDB" id="190375at2759"/>
<keyword evidence="3 4" id="KW-0472">Membrane</keyword>
<accession>A0A1X6NLB0</accession>
<dbReference type="PROSITE" id="PS50859">
    <property type="entry name" value="LONGIN"/>
    <property type="match status" value="1"/>
</dbReference>
<dbReference type="Gene3D" id="3.30.450.50">
    <property type="entry name" value="Longin domain"/>
    <property type="match status" value="1"/>
</dbReference>
<feature type="transmembrane region" description="Helical" evidence="4">
    <location>
        <begin position="236"/>
        <end position="259"/>
    </location>
</feature>
<dbReference type="GO" id="GO:0016020">
    <property type="term" value="C:membrane"/>
    <property type="evidence" value="ECO:0007669"/>
    <property type="project" value="UniProtKB-SubCell"/>
</dbReference>
<dbReference type="SUPFAM" id="SSF64356">
    <property type="entry name" value="SNARE-like"/>
    <property type="match status" value="1"/>
</dbReference>
<evidence type="ECO:0000313" key="6">
    <source>
        <dbReference type="EMBL" id="OSX69395.1"/>
    </source>
</evidence>
<dbReference type="InterPro" id="IPR011012">
    <property type="entry name" value="Longin-like_dom_sf"/>
</dbReference>
<protein>
    <recommendedName>
        <fullName evidence="5">Longin domain-containing protein</fullName>
    </recommendedName>
</protein>
<evidence type="ECO:0000259" key="5">
    <source>
        <dbReference type="PROSITE" id="PS50859"/>
    </source>
</evidence>
<dbReference type="InterPro" id="IPR010908">
    <property type="entry name" value="Longin_dom"/>
</dbReference>
<keyword evidence="4" id="KW-0812">Transmembrane</keyword>
<evidence type="ECO:0000256" key="4">
    <source>
        <dbReference type="SAM" id="Phobius"/>
    </source>
</evidence>
<dbReference type="EMBL" id="KV919577">
    <property type="protein sequence ID" value="OSX69395.1"/>
    <property type="molecule type" value="Genomic_DNA"/>
</dbReference>
<keyword evidence="7" id="KW-1185">Reference proteome</keyword>
<dbReference type="Pfam" id="PF13774">
    <property type="entry name" value="Longin"/>
    <property type="match status" value="1"/>
</dbReference>
<organism evidence="6 7">
    <name type="scientific">Porphyra umbilicalis</name>
    <name type="common">Purple laver</name>
    <name type="synonym">Red alga</name>
    <dbReference type="NCBI Taxonomy" id="2786"/>
    <lineage>
        <taxon>Eukaryota</taxon>
        <taxon>Rhodophyta</taxon>
        <taxon>Bangiophyceae</taxon>
        <taxon>Bangiales</taxon>
        <taxon>Bangiaceae</taxon>
        <taxon>Porphyra</taxon>
    </lineage>
</organism>
<feature type="domain" description="Longin" evidence="5">
    <location>
        <begin position="16"/>
        <end position="133"/>
    </location>
</feature>
<comment type="similarity">
    <text evidence="2">Belongs to the synaptobrevin family.</text>
</comment>
<evidence type="ECO:0000256" key="3">
    <source>
        <dbReference type="ARBA" id="ARBA00023136"/>
    </source>
</evidence>
<evidence type="ECO:0000256" key="2">
    <source>
        <dbReference type="ARBA" id="ARBA00008025"/>
    </source>
</evidence>
<name>A0A1X6NLB0_PORUM</name>
<evidence type="ECO:0000313" key="7">
    <source>
        <dbReference type="Proteomes" id="UP000218209"/>
    </source>
</evidence>
<comment type="subcellular location">
    <subcellularLocation>
        <location evidence="1">Membrane</location>
    </subcellularLocation>
</comment>
<dbReference type="Proteomes" id="UP000218209">
    <property type="component" value="Unassembled WGS sequence"/>
</dbReference>
<reference evidence="6 7" key="1">
    <citation type="submission" date="2017-03" db="EMBL/GenBank/DDBJ databases">
        <title>WGS assembly of Porphyra umbilicalis.</title>
        <authorList>
            <person name="Brawley S.H."/>
            <person name="Blouin N.A."/>
            <person name="Ficko-Blean E."/>
            <person name="Wheeler G.L."/>
            <person name="Lohr M."/>
            <person name="Goodson H.V."/>
            <person name="Jenkins J.W."/>
            <person name="Blaby-Haas C.E."/>
            <person name="Helliwell K.E."/>
            <person name="Chan C."/>
            <person name="Marriage T."/>
            <person name="Bhattacharya D."/>
            <person name="Klein A.S."/>
            <person name="Badis Y."/>
            <person name="Brodie J."/>
            <person name="Cao Y."/>
            <person name="Collen J."/>
            <person name="Dittami S.M."/>
            <person name="Gachon C.M."/>
            <person name="Green B.R."/>
            <person name="Karpowicz S."/>
            <person name="Kim J.W."/>
            <person name="Kudahl U."/>
            <person name="Lin S."/>
            <person name="Michel G."/>
            <person name="Mittag M."/>
            <person name="Olson B.J."/>
            <person name="Pangilinan J."/>
            <person name="Peng Y."/>
            <person name="Qiu H."/>
            <person name="Shu S."/>
            <person name="Singer J.T."/>
            <person name="Smith A.G."/>
            <person name="Sprecher B.N."/>
            <person name="Wagner V."/>
            <person name="Wang W."/>
            <person name="Wang Z.-Y."/>
            <person name="Yan J."/>
            <person name="Yarish C."/>
            <person name="Zoeuner-Riek S."/>
            <person name="Zhuang Y."/>
            <person name="Zou Y."/>
            <person name="Lindquist E.A."/>
            <person name="Grimwood J."/>
            <person name="Barry K."/>
            <person name="Rokhsar D.S."/>
            <person name="Schmutz J."/>
            <person name="Stiller J.W."/>
            <person name="Grossman A.R."/>
            <person name="Prochnik S.E."/>
        </authorList>
    </citation>
    <scope>NUCLEOTIDE SEQUENCE [LARGE SCALE GENOMIC DNA]</scope>
    <source>
        <strain evidence="6">4086291</strain>
    </source>
</reference>
<sequence>MTVDTEPHEAVIRYVAVARLQDHLPVARYAPVDTAALPASGFEEKVTRVLRSRRVAAHSRLTITDNDVGCIHFDSLAPCMYLIVTPPKVPQRVAFQFLAELAHAFEPAFGTAAAAAPPGARPWGLSAKSEGLLAKITAPYNAVAAEGLSEMCSSSTGSMTIHVDDDDDDEEVVKEGVAAAGKTGGRLCLESFMKRPSYAGDSPRAPSDGGMLTPRSLLVALSNEAFADSMASKFSWWGFLVCIIVVLLLVIGVPSLVVLCRR</sequence>
<keyword evidence="4" id="KW-1133">Transmembrane helix</keyword>
<proteinExistence type="inferred from homology"/>
<evidence type="ECO:0000256" key="1">
    <source>
        <dbReference type="ARBA" id="ARBA00004370"/>
    </source>
</evidence>